<dbReference type="AlphaFoldDB" id="A0A1H7R5B2"/>
<dbReference type="InterPro" id="IPR020598">
    <property type="entry name" value="rRNA_Ade_methylase_Trfase_N"/>
</dbReference>
<protein>
    <submittedName>
        <fullName evidence="5">Phosphatidylethanolamine/phosphatidyl-N-methylethanolamine N-methyltransferase</fullName>
    </submittedName>
</protein>
<evidence type="ECO:0000313" key="5">
    <source>
        <dbReference type="EMBL" id="SEL54717.1"/>
    </source>
</evidence>
<dbReference type="CDD" id="cd02440">
    <property type="entry name" value="AdoMet_MTases"/>
    <property type="match status" value="1"/>
</dbReference>
<dbReference type="Pfam" id="PF13649">
    <property type="entry name" value="Methyltransf_25"/>
    <property type="match status" value="1"/>
</dbReference>
<dbReference type="SMART" id="SM00650">
    <property type="entry name" value="rADc"/>
    <property type="match status" value="1"/>
</dbReference>
<keyword evidence="2 5" id="KW-0808">Transferase</keyword>
<gene>
    <name evidence="5" type="ORF">SAMN04515666_104231</name>
</gene>
<feature type="domain" description="Ribosomal RNA adenine methylase transferase N-terminal" evidence="4">
    <location>
        <begin position="106"/>
        <end position="237"/>
    </location>
</feature>
<dbReference type="GO" id="GO:0000179">
    <property type="term" value="F:rRNA (adenine-N6,N6-)-dimethyltransferase activity"/>
    <property type="evidence" value="ECO:0007669"/>
    <property type="project" value="InterPro"/>
</dbReference>
<proteinExistence type="predicted"/>
<name>A0A1H7R5B2_9HYPH</name>
<evidence type="ECO:0000256" key="3">
    <source>
        <dbReference type="ARBA" id="ARBA00022691"/>
    </source>
</evidence>
<evidence type="ECO:0000313" key="6">
    <source>
        <dbReference type="Proteomes" id="UP000199664"/>
    </source>
</evidence>
<keyword evidence="3" id="KW-0949">S-adenosyl-L-methionine</keyword>
<dbReference type="Gene3D" id="3.40.50.150">
    <property type="entry name" value="Vaccinia Virus protein VP39"/>
    <property type="match status" value="1"/>
</dbReference>
<reference evidence="6" key="1">
    <citation type="submission" date="2016-10" db="EMBL/GenBank/DDBJ databases">
        <authorList>
            <person name="Varghese N."/>
            <person name="Submissions S."/>
        </authorList>
    </citation>
    <scope>NUCLEOTIDE SEQUENCE [LARGE SCALE GENOMIC DNA]</scope>
    <source>
        <strain evidence="6">LMG 26383,CCUG 61248,R- 45681</strain>
    </source>
</reference>
<dbReference type="STRING" id="1036779.SAMN04515666_104231"/>
<evidence type="ECO:0000259" key="4">
    <source>
        <dbReference type="SMART" id="SM00650"/>
    </source>
</evidence>
<dbReference type="InterPro" id="IPR041698">
    <property type="entry name" value="Methyltransf_25"/>
</dbReference>
<dbReference type="Proteomes" id="UP000199664">
    <property type="component" value="Unassembled WGS sequence"/>
</dbReference>
<evidence type="ECO:0000256" key="1">
    <source>
        <dbReference type="ARBA" id="ARBA00022603"/>
    </source>
</evidence>
<dbReference type="InterPro" id="IPR029063">
    <property type="entry name" value="SAM-dependent_MTases_sf"/>
</dbReference>
<dbReference type="RefSeq" id="WP_091835099.1">
    <property type="nucleotide sequence ID" value="NZ_FOAN01000004.1"/>
</dbReference>
<keyword evidence="1 5" id="KW-0489">Methyltransferase</keyword>
<organism evidence="5 6">
    <name type="scientific">Bosea lupini</name>
    <dbReference type="NCBI Taxonomy" id="1036779"/>
    <lineage>
        <taxon>Bacteria</taxon>
        <taxon>Pseudomonadati</taxon>
        <taxon>Pseudomonadota</taxon>
        <taxon>Alphaproteobacteria</taxon>
        <taxon>Hyphomicrobiales</taxon>
        <taxon>Boseaceae</taxon>
        <taxon>Bosea</taxon>
    </lineage>
</organism>
<accession>A0A1H7R5B2</accession>
<dbReference type="EMBL" id="FOAN01000004">
    <property type="protein sequence ID" value="SEL54717.1"/>
    <property type="molecule type" value="Genomic_DNA"/>
</dbReference>
<sequence length="266" mass="28989">MAHSASGQRLRATRLGRSSVAARLEHEVRLTAADFADSVAEARLRVAAARYKVEDEVRNTAGKLKSQVRKAADEAKARFSDDARFLKSWIDSPGRTGAVAPSSPFLARRMASYVDPQAQGPVVEIGPGTGPVTEALIERGIDEARLILVEYSPEFCDLLRRRFPRATVIEGDAYALSTTLAGHLTDKASAVVSSLPLFNKPPAERTELVQDAFANVLNPGAPFIQFTYAVISPVPRKGSGLKAQVSDWVLRNIPPARVWVYRRAKP</sequence>
<keyword evidence="6" id="KW-1185">Reference proteome</keyword>
<evidence type="ECO:0000256" key="2">
    <source>
        <dbReference type="ARBA" id="ARBA00022679"/>
    </source>
</evidence>
<dbReference type="SUPFAM" id="SSF53335">
    <property type="entry name" value="S-adenosyl-L-methionine-dependent methyltransferases"/>
    <property type="match status" value="1"/>
</dbReference>